<comment type="caution">
    <text evidence="3">The sequence shown here is derived from an EMBL/GenBank/DDBJ whole genome shotgun (WGS) entry which is preliminary data.</text>
</comment>
<keyword evidence="1" id="KW-0812">Transmembrane</keyword>
<evidence type="ECO:0000256" key="1">
    <source>
        <dbReference type="SAM" id="Phobius"/>
    </source>
</evidence>
<evidence type="ECO:0000313" key="3">
    <source>
        <dbReference type="EMBL" id="CAI6354178.1"/>
    </source>
</evidence>
<dbReference type="EMBL" id="CARXXK010000002">
    <property type="protein sequence ID" value="CAI6354178.1"/>
    <property type="molecule type" value="Genomic_DNA"/>
</dbReference>
<proteinExistence type="predicted"/>
<sequence length="114" mass="13056">MQESYKQHLCVVPGNSRSCEGDSGGPMICNDLQYGTCAFKYATDGTANVNCSNFNTQTIYMFLHYHQKWLKNITGGKKKKEKKRKRSSGNLLKARHYSLYIIFTILLCNMLTFI</sequence>
<accession>A0AAV0WER7</accession>
<keyword evidence="4" id="KW-1185">Reference proteome</keyword>
<dbReference type="InterPro" id="IPR043504">
    <property type="entry name" value="Peptidase_S1_PA_chymotrypsin"/>
</dbReference>
<dbReference type="Proteomes" id="UP001160148">
    <property type="component" value="Unassembled WGS sequence"/>
</dbReference>
<reference evidence="3 4" key="1">
    <citation type="submission" date="2023-01" db="EMBL/GenBank/DDBJ databases">
        <authorList>
            <person name="Whitehead M."/>
        </authorList>
    </citation>
    <scope>NUCLEOTIDE SEQUENCE [LARGE SCALE GENOMIC DNA]</scope>
</reference>
<protein>
    <recommendedName>
        <fullName evidence="2">Peptidase S1 domain-containing protein</fullName>
    </recommendedName>
</protein>
<gene>
    <name evidence="3" type="ORF">MEUPH1_LOCUS10215</name>
</gene>
<dbReference type="AlphaFoldDB" id="A0AAV0WER7"/>
<dbReference type="GO" id="GO:0004252">
    <property type="term" value="F:serine-type endopeptidase activity"/>
    <property type="evidence" value="ECO:0007669"/>
    <property type="project" value="InterPro"/>
</dbReference>
<feature type="domain" description="Peptidase S1" evidence="2">
    <location>
        <begin position="6"/>
        <end position="50"/>
    </location>
</feature>
<name>A0AAV0WER7_9HEMI</name>
<dbReference type="GO" id="GO:0006508">
    <property type="term" value="P:proteolysis"/>
    <property type="evidence" value="ECO:0007669"/>
    <property type="project" value="InterPro"/>
</dbReference>
<keyword evidence="1" id="KW-1133">Transmembrane helix</keyword>
<dbReference type="Pfam" id="PF00089">
    <property type="entry name" value="Trypsin"/>
    <property type="match status" value="1"/>
</dbReference>
<dbReference type="InterPro" id="IPR009003">
    <property type="entry name" value="Peptidase_S1_PA"/>
</dbReference>
<keyword evidence="1" id="KW-0472">Membrane</keyword>
<dbReference type="InterPro" id="IPR001254">
    <property type="entry name" value="Trypsin_dom"/>
</dbReference>
<organism evidence="3 4">
    <name type="scientific">Macrosiphum euphorbiae</name>
    <name type="common">potato aphid</name>
    <dbReference type="NCBI Taxonomy" id="13131"/>
    <lineage>
        <taxon>Eukaryota</taxon>
        <taxon>Metazoa</taxon>
        <taxon>Ecdysozoa</taxon>
        <taxon>Arthropoda</taxon>
        <taxon>Hexapoda</taxon>
        <taxon>Insecta</taxon>
        <taxon>Pterygota</taxon>
        <taxon>Neoptera</taxon>
        <taxon>Paraneoptera</taxon>
        <taxon>Hemiptera</taxon>
        <taxon>Sternorrhyncha</taxon>
        <taxon>Aphidomorpha</taxon>
        <taxon>Aphidoidea</taxon>
        <taxon>Aphididae</taxon>
        <taxon>Macrosiphini</taxon>
        <taxon>Macrosiphum</taxon>
    </lineage>
</organism>
<dbReference type="Gene3D" id="2.40.10.10">
    <property type="entry name" value="Trypsin-like serine proteases"/>
    <property type="match status" value="1"/>
</dbReference>
<evidence type="ECO:0000313" key="4">
    <source>
        <dbReference type="Proteomes" id="UP001160148"/>
    </source>
</evidence>
<dbReference type="SUPFAM" id="SSF50494">
    <property type="entry name" value="Trypsin-like serine proteases"/>
    <property type="match status" value="1"/>
</dbReference>
<evidence type="ECO:0000259" key="2">
    <source>
        <dbReference type="Pfam" id="PF00089"/>
    </source>
</evidence>
<feature type="transmembrane region" description="Helical" evidence="1">
    <location>
        <begin position="94"/>
        <end position="113"/>
    </location>
</feature>